<evidence type="ECO:0000313" key="1">
    <source>
        <dbReference type="EMBL" id="VDO48432.1"/>
    </source>
</evidence>
<dbReference type="EMBL" id="UZAJ01006880">
    <property type="protein sequence ID" value="VDO48432.1"/>
    <property type="molecule type" value="Genomic_DNA"/>
</dbReference>
<organism evidence="3">
    <name type="scientific">Onchocerca flexuosa</name>
    <dbReference type="NCBI Taxonomy" id="387005"/>
    <lineage>
        <taxon>Eukaryota</taxon>
        <taxon>Metazoa</taxon>
        <taxon>Ecdysozoa</taxon>
        <taxon>Nematoda</taxon>
        <taxon>Chromadorea</taxon>
        <taxon>Rhabditida</taxon>
        <taxon>Spirurina</taxon>
        <taxon>Spiruromorpha</taxon>
        <taxon>Filarioidea</taxon>
        <taxon>Onchocercidae</taxon>
        <taxon>Onchocerca</taxon>
    </lineage>
</organism>
<keyword evidence="2" id="KW-1185">Reference proteome</keyword>
<gene>
    <name evidence="1" type="ORF">OFLC_LOCUS6917</name>
</gene>
<name>A0A183HHF6_9BILA</name>
<dbReference type="AlphaFoldDB" id="A0A183HHF6"/>
<reference evidence="1 2" key="2">
    <citation type="submission" date="2018-11" db="EMBL/GenBank/DDBJ databases">
        <authorList>
            <consortium name="Pathogen Informatics"/>
        </authorList>
    </citation>
    <scope>NUCLEOTIDE SEQUENCE [LARGE SCALE GENOMIC DNA]</scope>
</reference>
<dbReference type="WBParaSite" id="OFLC_0000691701-mRNA-1">
    <property type="protein sequence ID" value="OFLC_0000691701-mRNA-1"/>
    <property type="gene ID" value="OFLC_0000691701"/>
</dbReference>
<evidence type="ECO:0000313" key="3">
    <source>
        <dbReference type="WBParaSite" id="OFLC_0000691701-mRNA-1"/>
    </source>
</evidence>
<proteinExistence type="predicted"/>
<reference evidence="3" key="1">
    <citation type="submission" date="2016-06" db="UniProtKB">
        <authorList>
            <consortium name="WormBaseParasite"/>
        </authorList>
    </citation>
    <scope>IDENTIFICATION</scope>
</reference>
<evidence type="ECO:0000313" key="2">
    <source>
        <dbReference type="Proteomes" id="UP000267606"/>
    </source>
</evidence>
<accession>A0A183HHF6</accession>
<dbReference type="Proteomes" id="UP000267606">
    <property type="component" value="Unassembled WGS sequence"/>
</dbReference>
<sequence>MVCLMVLELEKIHVVTSSDQYLQRSVVTLVEYKLTVTILIELFCTQLDLTAPGIFFSEKKQRSGRNAMAKLMALQRMVFLFCTQIPCKDRYNGFLFYY</sequence>
<protein>
    <submittedName>
        <fullName evidence="3">Secreted protein</fullName>
    </submittedName>
</protein>